<dbReference type="Proteomes" id="UP000486534">
    <property type="component" value="Unassembled WGS sequence"/>
</dbReference>
<dbReference type="AlphaFoldDB" id="A0A7X1PM40"/>
<reference evidence="1 2" key="1">
    <citation type="submission" date="2019-10" db="EMBL/GenBank/DDBJ databases">
        <title>Pseudomonas dajingensis sp. nov., isolated from the profound head ulcers of farmed Murray cod (Maccullochella peelii peelii).</title>
        <authorList>
            <person name="Liu Y."/>
        </authorList>
    </citation>
    <scope>NUCLEOTIDE SEQUENCE [LARGE SCALE GENOMIC DNA]</scope>
    <source>
        <strain evidence="1 2">MC042</strain>
    </source>
</reference>
<dbReference type="RefSeq" id="WP_152897787.1">
    <property type="nucleotide sequence ID" value="NZ_WHUV01000002.1"/>
</dbReference>
<dbReference type="EMBL" id="WHUV01000002">
    <property type="protein sequence ID" value="MQA54237.1"/>
    <property type="molecule type" value="Genomic_DNA"/>
</dbReference>
<evidence type="ECO:0000313" key="2">
    <source>
        <dbReference type="Proteomes" id="UP000486534"/>
    </source>
</evidence>
<evidence type="ECO:0000313" key="1">
    <source>
        <dbReference type="EMBL" id="MQA54237.1"/>
    </source>
</evidence>
<sequence>MASSLTQTLVEHMEHAALATEARWDHHVYCYLNFQTSVKTVVEHGDSFSALPGAFSSENELYDWAGTECLTIWPITTDAIITVSQTFSSEKMVGASFLWVKATSPYRELMVWWLNYLRRDRGLASVLDAAATVYEDVAQSLERELIRKKMLPARRAKQVSEFRALAADCLAASSSAGATTWENAGEQEWRLPKTFDSTLDADHVINKQSLKMMPDAWVMLAPVIASSNRNFGRVVEKHAVPFSPRVGSINLDAATAFKLYASTLPSAISTLEVLVKLFSDSFVGKGPGLEAELQTVASTLGGFLDKTSTKFVR</sequence>
<name>A0A7X1PM40_9PSED</name>
<gene>
    <name evidence="1" type="ORF">GDH07_13045</name>
</gene>
<proteinExistence type="predicted"/>
<accession>A0A7X1PM40</accession>
<comment type="caution">
    <text evidence="1">The sequence shown here is derived from an EMBL/GenBank/DDBJ whole genome shotgun (WGS) entry which is preliminary data.</text>
</comment>
<protein>
    <submittedName>
        <fullName evidence="1">Uncharacterized protein</fullName>
    </submittedName>
</protein>
<organism evidence="1 2">
    <name type="scientific">Pseudomonas piscis</name>
    <dbReference type="NCBI Taxonomy" id="2614538"/>
    <lineage>
        <taxon>Bacteria</taxon>
        <taxon>Pseudomonadati</taxon>
        <taxon>Pseudomonadota</taxon>
        <taxon>Gammaproteobacteria</taxon>
        <taxon>Pseudomonadales</taxon>
        <taxon>Pseudomonadaceae</taxon>
        <taxon>Pseudomonas</taxon>
    </lineage>
</organism>